<reference evidence="3 4" key="1">
    <citation type="submission" date="2024-04" db="EMBL/GenBank/DDBJ databases">
        <authorList>
            <person name="Waldvogel A.-M."/>
            <person name="Schoenle A."/>
        </authorList>
    </citation>
    <scope>NUCLEOTIDE SEQUENCE [LARGE SCALE GENOMIC DNA]</scope>
</reference>
<dbReference type="PANTHER" id="PTHR15276:SF1">
    <property type="entry name" value="CCDC6A PROTEIN"/>
    <property type="match status" value="1"/>
</dbReference>
<dbReference type="AlphaFoldDB" id="A0AAV2JIZ8"/>
<feature type="region of interest" description="Disordered" evidence="2">
    <location>
        <begin position="129"/>
        <end position="191"/>
    </location>
</feature>
<feature type="compositionally biased region" description="Acidic residues" evidence="2">
    <location>
        <begin position="1"/>
        <end position="10"/>
    </location>
</feature>
<feature type="region of interest" description="Disordered" evidence="2">
    <location>
        <begin position="1"/>
        <end position="29"/>
    </location>
</feature>
<name>A0AAV2JIZ8_KNICA</name>
<feature type="compositionally biased region" description="Basic and acidic residues" evidence="2">
    <location>
        <begin position="148"/>
        <end position="157"/>
    </location>
</feature>
<dbReference type="EMBL" id="OZ035835">
    <property type="protein sequence ID" value="CAL1577663.1"/>
    <property type="molecule type" value="Genomic_DNA"/>
</dbReference>
<evidence type="ECO:0008006" key="5">
    <source>
        <dbReference type="Google" id="ProtNLM"/>
    </source>
</evidence>
<evidence type="ECO:0000313" key="3">
    <source>
        <dbReference type="EMBL" id="CAL1577663.1"/>
    </source>
</evidence>
<proteinExistence type="predicted"/>
<dbReference type="Pfam" id="PF09755">
    <property type="entry name" value="DUF2046"/>
    <property type="match status" value="1"/>
</dbReference>
<dbReference type="InterPro" id="IPR019152">
    <property type="entry name" value="DUF2046"/>
</dbReference>
<feature type="compositionally biased region" description="Low complexity" evidence="2">
    <location>
        <begin position="13"/>
        <end position="29"/>
    </location>
</feature>
<dbReference type="Proteomes" id="UP001497482">
    <property type="component" value="Chromosome 13"/>
</dbReference>
<gene>
    <name evidence="3" type="ORF">KC01_LOCUS8978</name>
</gene>
<feature type="coiled-coil region" evidence="1">
    <location>
        <begin position="33"/>
        <end position="124"/>
    </location>
</feature>
<dbReference type="PANTHER" id="PTHR15276">
    <property type="entry name" value="H4 D10S170 PROTEIN-RELATED"/>
    <property type="match status" value="1"/>
</dbReference>
<evidence type="ECO:0000313" key="4">
    <source>
        <dbReference type="Proteomes" id="UP001497482"/>
    </source>
</evidence>
<accession>A0AAV2JIZ8</accession>
<evidence type="ECO:0000256" key="2">
    <source>
        <dbReference type="SAM" id="MobiDB-lite"/>
    </source>
</evidence>
<keyword evidence="4" id="KW-1185">Reference proteome</keyword>
<protein>
    <recommendedName>
        <fullName evidence="5">Coiled-coil domain-containing protein 6</fullName>
    </recommendedName>
</protein>
<organism evidence="3 4">
    <name type="scientific">Knipowitschia caucasica</name>
    <name type="common">Caucasian dwarf goby</name>
    <name type="synonym">Pomatoschistus caucasicus</name>
    <dbReference type="NCBI Taxonomy" id="637954"/>
    <lineage>
        <taxon>Eukaryota</taxon>
        <taxon>Metazoa</taxon>
        <taxon>Chordata</taxon>
        <taxon>Craniata</taxon>
        <taxon>Vertebrata</taxon>
        <taxon>Euteleostomi</taxon>
        <taxon>Actinopterygii</taxon>
        <taxon>Neopterygii</taxon>
        <taxon>Teleostei</taxon>
        <taxon>Neoteleostei</taxon>
        <taxon>Acanthomorphata</taxon>
        <taxon>Gobiaria</taxon>
        <taxon>Gobiiformes</taxon>
        <taxon>Gobioidei</taxon>
        <taxon>Gobiidae</taxon>
        <taxon>Gobiinae</taxon>
        <taxon>Knipowitschia</taxon>
    </lineage>
</organism>
<keyword evidence="1" id="KW-0175">Coiled coil</keyword>
<sequence>MADSASESDTDGAGSSSATPMSSSASNSAKPSIVISQFRLEELTNRLASLQQENKVLKIELETFKLKCKALQEENRDLRKASVTIQARAEQEEEFISNTLFKKIQALQKEKETLAVNYEKEEEFLTNELSRKLMHSQSSRASSPEAPQRVEDSDKRALPHWGGQGMEVVHREAVTVHKKARSSPRSSGEDG</sequence>
<evidence type="ECO:0000256" key="1">
    <source>
        <dbReference type="SAM" id="Coils"/>
    </source>
</evidence>